<feature type="domain" description="KIB1-4 beta-propeller" evidence="1">
    <location>
        <begin position="51"/>
        <end position="196"/>
    </location>
</feature>
<evidence type="ECO:0000259" key="1">
    <source>
        <dbReference type="Pfam" id="PF03478"/>
    </source>
</evidence>
<dbReference type="AlphaFoldDB" id="A0AAV1S7B4"/>
<dbReference type="EMBL" id="CAWUPB010001173">
    <property type="protein sequence ID" value="CAK7346103.1"/>
    <property type="molecule type" value="Genomic_DNA"/>
</dbReference>
<name>A0AAV1S7B4_9ROSI</name>
<dbReference type="InterPro" id="IPR050942">
    <property type="entry name" value="F-box_BR-signaling"/>
</dbReference>
<dbReference type="InterPro" id="IPR005174">
    <property type="entry name" value="KIB1-4_b-propeller"/>
</dbReference>
<sequence length="274" mass="31013">MSRWSDLLSELFQIIAEKATNYVDYIYIRAVCKSWQSALPKKPHNLLCELSWLLLPHRKDSPNHRGFYNLADGKTYRLDLPEAYENGVVNWHDPNSLTASKRRLKDRFIRKAILSATPSSAYNFMVGIICGQKESLAFCTSGDIPWTVVAEISPPVSYKDIMFRAGNFYVVDKMGRVSICETENPPTLIRLADPPPAPTKMGTQAMVLGKLKRTSIIGEGHDFGIFDFQDGNVRRLGLPSYQIKQPQHNRSFFILPPSVWVTINARTGSSLENF</sequence>
<evidence type="ECO:0000313" key="2">
    <source>
        <dbReference type="EMBL" id="CAK7346103.1"/>
    </source>
</evidence>
<organism evidence="2 3">
    <name type="scientific">Dovyalis caffra</name>
    <dbReference type="NCBI Taxonomy" id="77055"/>
    <lineage>
        <taxon>Eukaryota</taxon>
        <taxon>Viridiplantae</taxon>
        <taxon>Streptophyta</taxon>
        <taxon>Embryophyta</taxon>
        <taxon>Tracheophyta</taxon>
        <taxon>Spermatophyta</taxon>
        <taxon>Magnoliopsida</taxon>
        <taxon>eudicotyledons</taxon>
        <taxon>Gunneridae</taxon>
        <taxon>Pentapetalae</taxon>
        <taxon>rosids</taxon>
        <taxon>fabids</taxon>
        <taxon>Malpighiales</taxon>
        <taxon>Salicaceae</taxon>
        <taxon>Flacourtieae</taxon>
        <taxon>Dovyalis</taxon>
    </lineage>
</organism>
<dbReference type="PANTHER" id="PTHR44259">
    <property type="entry name" value="OS07G0183000 PROTEIN-RELATED"/>
    <property type="match status" value="1"/>
</dbReference>
<proteinExistence type="predicted"/>
<evidence type="ECO:0000313" key="3">
    <source>
        <dbReference type="Proteomes" id="UP001314170"/>
    </source>
</evidence>
<comment type="caution">
    <text evidence="2">The sequence shown here is derived from an EMBL/GenBank/DDBJ whole genome shotgun (WGS) entry which is preliminary data.</text>
</comment>
<dbReference type="Pfam" id="PF03478">
    <property type="entry name" value="Beta-prop_KIB1-4"/>
    <property type="match status" value="1"/>
</dbReference>
<protein>
    <recommendedName>
        <fullName evidence="1">KIB1-4 beta-propeller domain-containing protein</fullName>
    </recommendedName>
</protein>
<dbReference type="PANTHER" id="PTHR44259:SF71">
    <property type="entry name" value="F-BOX DOMAIN-CONTAINING PROTEIN"/>
    <property type="match status" value="1"/>
</dbReference>
<gene>
    <name evidence="2" type="ORF">DCAF_LOCUS18773</name>
</gene>
<accession>A0AAV1S7B4</accession>
<reference evidence="2 3" key="1">
    <citation type="submission" date="2024-01" db="EMBL/GenBank/DDBJ databases">
        <authorList>
            <person name="Waweru B."/>
        </authorList>
    </citation>
    <scope>NUCLEOTIDE SEQUENCE [LARGE SCALE GENOMIC DNA]</scope>
</reference>
<keyword evidence="3" id="KW-1185">Reference proteome</keyword>
<dbReference type="Proteomes" id="UP001314170">
    <property type="component" value="Unassembled WGS sequence"/>
</dbReference>